<dbReference type="Proteomes" id="UP000796880">
    <property type="component" value="Unassembled WGS sequence"/>
</dbReference>
<dbReference type="AlphaFoldDB" id="A0A8K0HGK2"/>
<feature type="domain" description="PGG" evidence="2">
    <location>
        <begin position="588"/>
        <end position="617"/>
    </location>
</feature>
<dbReference type="GO" id="GO:0016020">
    <property type="term" value="C:membrane"/>
    <property type="evidence" value="ECO:0007669"/>
    <property type="project" value="TreeGrafter"/>
</dbReference>
<dbReference type="PANTHER" id="PTHR24177:SF215">
    <property type="entry name" value="PGG DOMAIN-CONTAINING PROTEIN"/>
    <property type="match status" value="1"/>
</dbReference>
<dbReference type="SUPFAM" id="SSF48403">
    <property type="entry name" value="Ankyrin repeat"/>
    <property type="match status" value="1"/>
</dbReference>
<organism evidence="3 4">
    <name type="scientific">Rhamnella rubrinervis</name>
    <dbReference type="NCBI Taxonomy" id="2594499"/>
    <lineage>
        <taxon>Eukaryota</taxon>
        <taxon>Viridiplantae</taxon>
        <taxon>Streptophyta</taxon>
        <taxon>Embryophyta</taxon>
        <taxon>Tracheophyta</taxon>
        <taxon>Spermatophyta</taxon>
        <taxon>Magnoliopsida</taxon>
        <taxon>eudicotyledons</taxon>
        <taxon>Gunneridae</taxon>
        <taxon>Pentapetalae</taxon>
        <taxon>rosids</taxon>
        <taxon>fabids</taxon>
        <taxon>Rosales</taxon>
        <taxon>Rhamnaceae</taxon>
        <taxon>rhamnoid group</taxon>
        <taxon>Rhamneae</taxon>
        <taxon>Rhamnella</taxon>
    </lineage>
</organism>
<feature type="compositionally biased region" description="Low complexity" evidence="1">
    <location>
        <begin position="620"/>
        <end position="635"/>
    </location>
</feature>
<evidence type="ECO:0000259" key="2">
    <source>
        <dbReference type="Pfam" id="PF13962"/>
    </source>
</evidence>
<dbReference type="InterPro" id="IPR026961">
    <property type="entry name" value="PGG_dom"/>
</dbReference>
<sequence>MGYHDDKVVMLKKFKPLYEGLKNGDVEEVVELFENLFPTTNLWQSTGQPTVLDDTPLQIAVSMGREDIARALLTRCIQNNLRSLIAHRNCFQDTILHEVAKTDMVSLASNLLFKAPELLSVPNRLGEMPLFCVAHNGSRKMFDLLAQAVHTQDNANLHKHLTRDDNTNILHLSILSEYFDLAFVIAKKYPNLLVEKDGAGKIGLQLLSNNPLAFRSGKSYGWLKNFIFKHCIPTFEEDEKEEGYEEEDLKDRYEVDLFDHEDPDNSKRKGIRFTYVCNCMPINVASALRKINISIWKFLCGRYPMVKRMYDEHRKDESALRLAKFLIKRDMTWEVNLSQENKDKISLVAEDEGDRNIGEYEEAATKMGRLADWLVKEHKGKISLGAADEEGDGEKGEYEEAAEKLARLFNKLLDPTWKDNLSQKDEGQSTVEPVPGEVVESLPSPPTSLLVATTNGIVEIVEEILKVFPQAVEHVSDAGQNILHIAIKHRQLEIFHLVTKQMALSKSRLVRRIDNNGYTLLHQAGVMRYYTGTLPGPAFQLQEELWWFERVRNLIPSHYERHCSIKWKETAEVFFHRQHKDLLKEAQDWLKRTSESCSTVAVLIATVAFAAAYTIPEVPTPRQASESSSSTTNICSPPPGEPLGPVKESASEPRDLVLRSPDLPNSGLLKSVNASDVTVSEKAPNNSLSSSVSHQQLGPLCQLVKIEILLGKSEKFDELMAAAAEEALDYE</sequence>
<dbReference type="InterPro" id="IPR036770">
    <property type="entry name" value="Ankyrin_rpt-contain_sf"/>
</dbReference>
<dbReference type="Pfam" id="PF13962">
    <property type="entry name" value="PGG"/>
    <property type="match status" value="1"/>
</dbReference>
<dbReference type="PANTHER" id="PTHR24177">
    <property type="entry name" value="CASKIN"/>
    <property type="match status" value="1"/>
</dbReference>
<gene>
    <name evidence="3" type="ORF">FNV43_RR07875</name>
</gene>
<protein>
    <recommendedName>
        <fullName evidence="2">PGG domain-containing protein</fullName>
    </recommendedName>
</protein>
<name>A0A8K0HGK2_9ROSA</name>
<dbReference type="EMBL" id="VOIH02000003">
    <property type="protein sequence ID" value="KAF3451779.1"/>
    <property type="molecule type" value="Genomic_DNA"/>
</dbReference>
<dbReference type="SMART" id="SM00248">
    <property type="entry name" value="ANK"/>
    <property type="match status" value="5"/>
</dbReference>
<dbReference type="Gene3D" id="1.25.40.20">
    <property type="entry name" value="Ankyrin repeat-containing domain"/>
    <property type="match status" value="2"/>
</dbReference>
<feature type="region of interest" description="Disordered" evidence="1">
    <location>
        <begin position="620"/>
        <end position="669"/>
    </location>
</feature>
<keyword evidence="4" id="KW-1185">Reference proteome</keyword>
<evidence type="ECO:0000256" key="1">
    <source>
        <dbReference type="SAM" id="MobiDB-lite"/>
    </source>
</evidence>
<feature type="region of interest" description="Disordered" evidence="1">
    <location>
        <begin position="420"/>
        <end position="444"/>
    </location>
</feature>
<comment type="caution">
    <text evidence="3">The sequence shown here is derived from an EMBL/GenBank/DDBJ whole genome shotgun (WGS) entry which is preliminary data.</text>
</comment>
<dbReference type="InterPro" id="IPR002110">
    <property type="entry name" value="Ankyrin_rpt"/>
</dbReference>
<evidence type="ECO:0000313" key="3">
    <source>
        <dbReference type="EMBL" id="KAF3451779.1"/>
    </source>
</evidence>
<evidence type="ECO:0000313" key="4">
    <source>
        <dbReference type="Proteomes" id="UP000796880"/>
    </source>
</evidence>
<reference evidence="3" key="1">
    <citation type="submission" date="2020-03" db="EMBL/GenBank/DDBJ databases">
        <title>A high-quality chromosome-level genome assembly of a woody plant with both climbing and erect habits, Rhamnella rubrinervis.</title>
        <authorList>
            <person name="Lu Z."/>
            <person name="Yang Y."/>
            <person name="Zhu X."/>
            <person name="Sun Y."/>
        </authorList>
    </citation>
    <scope>NUCLEOTIDE SEQUENCE</scope>
    <source>
        <strain evidence="3">BYM</strain>
        <tissue evidence="3">Leaf</tissue>
    </source>
</reference>
<proteinExistence type="predicted"/>
<accession>A0A8K0HGK2</accession>
<dbReference type="OrthoDB" id="1855590at2759"/>